<organism evidence="7">
    <name type="scientific">Drosophila persimilis</name>
    <name type="common">Fruit fly</name>
    <dbReference type="NCBI Taxonomy" id="7234"/>
    <lineage>
        <taxon>Eukaryota</taxon>
        <taxon>Metazoa</taxon>
        <taxon>Ecdysozoa</taxon>
        <taxon>Arthropoda</taxon>
        <taxon>Hexapoda</taxon>
        <taxon>Insecta</taxon>
        <taxon>Pterygota</taxon>
        <taxon>Neoptera</taxon>
        <taxon>Endopterygota</taxon>
        <taxon>Diptera</taxon>
        <taxon>Brachycera</taxon>
        <taxon>Muscomorpha</taxon>
        <taxon>Ephydroidea</taxon>
        <taxon>Drosophilidae</taxon>
        <taxon>Drosophila</taxon>
        <taxon>Sophophora</taxon>
    </lineage>
</organism>
<evidence type="ECO:0000313" key="6">
    <source>
        <dbReference type="EMBL" id="EDW28124.1"/>
    </source>
</evidence>
<dbReference type="HOGENOM" id="CLU_2099386_0_0_1"/>
<protein>
    <submittedName>
        <fullName evidence="6">GL27154</fullName>
    </submittedName>
</protein>
<feature type="region of interest" description="Disordered" evidence="4">
    <location>
        <begin position="13"/>
        <end position="40"/>
    </location>
</feature>
<evidence type="ECO:0000256" key="3">
    <source>
        <dbReference type="ARBA" id="ARBA00022833"/>
    </source>
</evidence>
<dbReference type="eggNOG" id="ENOG502TJ6S">
    <property type="taxonomic scope" value="Eukaryota"/>
</dbReference>
<evidence type="ECO:0000256" key="2">
    <source>
        <dbReference type="ARBA" id="ARBA00022771"/>
    </source>
</evidence>
<keyword evidence="2" id="KW-0863">Zinc-finger</keyword>
<dbReference type="EMBL" id="CH479198">
    <property type="protein sequence ID" value="EDW28124.1"/>
    <property type="molecule type" value="Genomic_DNA"/>
</dbReference>
<sequence>MWARRPWSWAMARRRPVPVSAPTRPSSSSASTAPGRSCSNSTHSIATFVATMSPIGAAPSRKLKIGDFTFTRNKSTGSKTYWSCARAGAHKCKARVVTVQDHDVTIKCDEHNHPPY</sequence>
<accession>B4GZA6</accession>
<name>B4GZA6_DROPE</name>
<evidence type="ECO:0000259" key="5">
    <source>
        <dbReference type="Pfam" id="PF04500"/>
    </source>
</evidence>
<dbReference type="GO" id="GO:0008270">
    <property type="term" value="F:zinc ion binding"/>
    <property type="evidence" value="ECO:0007669"/>
    <property type="project" value="UniProtKB-KW"/>
</dbReference>
<feature type="compositionally biased region" description="Low complexity" evidence="4">
    <location>
        <begin position="17"/>
        <end position="37"/>
    </location>
</feature>
<evidence type="ECO:0000256" key="4">
    <source>
        <dbReference type="SAM" id="MobiDB-lite"/>
    </source>
</evidence>
<feature type="domain" description="FLYWCH-type" evidence="5">
    <location>
        <begin position="61"/>
        <end position="113"/>
    </location>
</feature>
<keyword evidence="3" id="KW-0862">Zinc</keyword>
<keyword evidence="7" id="KW-1185">Reference proteome</keyword>
<dbReference type="Gene3D" id="2.20.25.240">
    <property type="match status" value="1"/>
</dbReference>
<gene>
    <name evidence="6" type="primary">Dper\GL27154</name>
    <name evidence="6" type="ORF">Dper_GL27154</name>
</gene>
<dbReference type="PhylomeDB" id="B4GZA6"/>
<dbReference type="Pfam" id="PF04500">
    <property type="entry name" value="FLYWCH"/>
    <property type="match status" value="1"/>
</dbReference>
<dbReference type="InterPro" id="IPR007588">
    <property type="entry name" value="Znf_FLYWCH"/>
</dbReference>
<evidence type="ECO:0000313" key="7">
    <source>
        <dbReference type="Proteomes" id="UP000008744"/>
    </source>
</evidence>
<keyword evidence="1" id="KW-0479">Metal-binding</keyword>
<dbReference type="Proteomes" id="UP000008744">
    <property type="component" value="Unassembled WGS sequence"/>
</dbReference>
<evidence type="ECO:0000256" key="1">
    <source>
        <dbReference type="ARBA" id="ARBA00022723"/>
    </source>
</evidence>
<reference evidence="6 7" key="1">
    <citation type="journal article" date="2007" name="Nature">
        <title>Evolution of genes and genomes on the Drosophila phylogeny.</title>
        <authorList>
            <consortium name="Drosophila 12 Genomes Consortium"/>
            <person name="Clark A.G."/>
            <person name="Eisen M.B."/>
            <person name="Smith D.R."/>
            <person name="Bergman C.M."/>
            <person name="Oliver B."/>
            <person name="Markow T.A."/>
            <person name="Kaufman T.C."/>
            <person name="Kellis M."/>
            <person name="Gelbart W."/>
            <person name="Iyer V.N."/>
            <person name="Pollard D.A."/>
            <person name="Sackton T.B."/>
            <person name="Larracuente A.M."/>
            <person name="Singh N.D."/>
            <person name="Abad J.P."/>
            <person name="Abt D.N."/>
            <person name="Adryan B."/>
            <person name="Aguade M."/>
            <person name="Akashi H."/>
            <person name="Anderson W.W."/>
            <person name="Aquadro C.F."/>
            <person name="Ardell D.H."/>
            <person name="Arguello R."/>
            <person name="Artieri C.G."/>
            <person name="Barbash D.A."/>
            <person name="Barker D."/>
            <person name="Barsanti P."/>
            <person name="Batterham P."/>
            <person name="Batzoglou S."/>
            <person name="Begun D."/>
            <person name="Bhutkar A."/>
            <person name="Blanco E."/>
            <person name="Bosak S.A."/>
            <person name="Bradley R.K."/>
            <person name="Brand A.D."/>
            <person name="Brent M.R."/>
            <person name="Brooks A.N."/>
            <person name="Brown R.H."/>
            <person name="Butlin R.K."/>
            <person name="Caggese C."/>
            <person name="Calvi B.R."/>
            <person name="Bernardo de Carvalho A."/>
            <person name="Caspi A."/>
            <person name="Castrezana S."/>
            <person name="Celniker S.E."/>
            <person name="Chang J.L."/>
            <person name="Chapple C."/>
            <person name="Chatterji S."/>
            <person name="Chinwalla A."/>
            <person name="Civetta A."/>
            <person name="Clifton S.W."/>
            <person name="Comeron J.M."/>
            <person name="Costello J.C."/>
            <person name="Coyne J.A."/>
            <person name="Daub J."/>
            <person name="David R.G."/>
            <person name="Delcher A.L."/>
            <person name="Delehaunty K."/>
            <person name="Do C.B."/>
            <person name="Ebling H."/>
            <person name="Edwards K."/>
            <person name="Eickbush T."/>
            <person name="Evans J.D."/>
            <person name="Filipski A."/>
            <person name="Findeiss S."/>
            <person name="Freyhult E."/>
            <person name="Fulton L."/>
            <person name="Fulton R."/>
            <person name="Garcia A.C."/>
            <person name="Gardiner A."/>
            <person name="Garfield D.A."/>
            <person name="Garvin B.E."/>
            <person name="Gibson G."/>
            <person name="Gilbert D."/>
            <person name="Gnerre S."/>
            <person name="Godfrey J."/>
            <person name="Good R."/>
            <person name="Gotea V."/>
            <person name="Gravely B."/>
            <person name="Greenberg A.J."/>
            <person name="Griffiths-Jones S."/>
            <person name="Gross S."/>
            <person name="Guigo R."/>
            <person name="Gustafson E.A."/>
            <person name="Haerty W."/>
            <person name="Hahn M.W."/>
            <person name="Halligan D.L."/>
            <person name="Halpern A.L."/>
            <person name="Halter G.M."/>
            <person name="Han M.V."/>
            <person name="Heger A."/>
            <person name="Hillier L."/>
            <person name="Hinrichs A.S."/>
            <person name="Holmes I."/>
            <person name="Hoskins R.A."/>
            <person name="Hubisz M.J."/>
            <person name="Hultmark D."/>
            <person name="Huntley M.A."/>
            <person name="Jaffe D.B."/>
            <person name="Jagadeeshan S."/>
            <person name="Jeck W.R."/>
            <person name="Johnson J."/>
            <person name="Jones C.D."/>
            <person name="Jordan W.C."/>
            <person name="Karpen G.H."/>
            <person name="Kataoka E."/>
            <person name="Keightley P.D."/>
            <person name="Kheradpour P."/>
            <person name="Kirkness E.F."/>
            <person name="Koerich L.B."/>
            <person name="Kristiansen K."/>
            <person name="Kudrna D."/>
            <person name="Kulathinal R.J."/>
            <person name="Kumar S."/>
            <person name="Kwok R."/>
            <person name="Lander E."/>
            <person name="Langley C.H."/>
            <person name="Lapoint R."/>
            <person name="Lazzaro B.P."/>
            <person name="Lee S.J."/>
            <person name="Levesque L."/>
            <person name="Li R."/>
            <person name="Lin C.F."/>
            <person name="Lin M.F."/>
            <person name="Lindblad-Toh K."/>
            <person name="Llopart A."/>
            <person name="Long M."/>
            <person name="Low L."/>
            <person name="Lozovsky E."/>
            <person name="Lu J."/>
            <person name="Luo M."/>
            <person name="Machado C.A."/>
            <person name="Makalowski W."/>
            <person name="Marzo M."/>
            <person name="Matsuda M."/>
            <person name="Matzkin L."/>
            <person name="McAllister B."/>
            <person name="McBride C.S."/>
            <person name="McKernan B."/>
            <person name="McKernan K."/>
            <person name="Mendez-Lago M."/>
            <person name="Minx P."/>
            <person name="Mollenhauer M.U."/>
            <person name="Montooth K."/>
            <person name="Mount S.M."/>
            <person name="Mu X."/>
            <person name="Myers E."/>
            <person name="Negre B."/>
            <person name="Newfeld S."/>
            <person name="Nielsen R."/>
            <person name="Noor M.A."/>
            <person name="O'Grady P."/>
            <person name="Pachter L."/>
            <person name="Papaceit M."/>
            <person name="Parisi M.J."/>
            <person name="Parisi M."/>
            <person name="Parts L."/>
            <person name="Pedersen J.S."/>
            <person name="Pesole G."/>
            <person name="Phillippy A.M."/>
            <person name="Ponting C.P."/>
            <person name="Pop M."/>
            <person name="Porcelli D."/>
            <person name="Powell J.R."/>
            <person name="Prohaska S."/>
            <person name="Pruitt K."/>
            <person name="Puig M."/>
            <person name="Quesneville H."/>
            <person name="Ram K.R."/>
            <person name="Rand D."/>
            <person name="Rasmussen M.D."/>
            <person name="Reed L.K."/>
            <person name="Reenan R."/>
            <person name="Reily A."/>
            <person name="Remington K.A."/>
            <person name="Rieger T.T."/>
            <person name="Ritchie M.G."/>
            <person name="Robin C."/>
            <person name="Rogers Y.H."/>
            <person name="Rohde C."/>
            <person name="Rozas J."/>
            <person name="Rubenfield M.J."/>
            <person name="Ruiz A."/>
            <person name="Russo S."/>
            <person name="Salzberg S.L."/>
            <person name="Sanchez-Gracia A."/>
            <person name="Saranga D.J."/>
            <person name="Sato H."/>
            <person name="Schaeffer S.W."/>
            <person name="Schatz M.C."/>
            <person name="Schlenke T."/>
            <person name="Schwartz R."/>
            <person name="Segarra C."/>
            <person name="Singh R.S."/>
            <person name="Sirot L."/>
            <person name="Sirota M."/>
            <person name="Sisneros N.B."/>
            <person name="Smith C.D."/>
            <person name="Smith T.F."/>
            <person name="Spieth J."/>
            <person name="Stage D.E."/>
            <person name="Stark A."/>
            <person name="Stephan W."/>
            <person name="Strausberg R.L."/>
            <person name="Strempel S."/>
            <person name="Sturgill D."/>
            <person name="Sutton G."/>
            <person name="Sutton G.G."/>
            <person name="Tao W."/>
            <person name="Teichmann S."/>
            <person name="Tobari Y.N."/>
            <person name="Tomimura Y."/>
            <person name="Tsolas J.M."/>
            <person name="Valente V.L."/>
            <person name="Venter E."/>
            <person name="Venter J.C."/>
            <person name="Vicario S."/>
            <person name="Vieira F.G."/>
            <person name="Vilella A.J."/>
            <person name="Villasante A."/>
            <person name="Walenz B."/>
            <person name="Wang J."/>
            <person name="Wasserman M."/>
            <person name="Watts T."/>
            <person name="Wilson D."/>
            <person name="Wilson R.K."/>
            <person name="Wing R.A."/>
            <person name="Wolfner M.F."/>
            <person name="Wong A."/>
            <person name="Wong G.K."/>
            <person name="Wu C.I."/>
            <person name="Wu G."/>
            <person name="Yamamoto D."/>
            <person name="Yang H.P."/>
            <person name="Yang S.P."/>
            <person name="Yorke J.A."/>
            <person name="Yoshida K."/>
            <person name="Zdobnov E."/>
            <person name="Zhang P."/>
            <person name="Zhang Y."/>
            <person name="Zimin A.V."/>
            <person name="Baldwin J."/>
            <person name="Abdouelleil A."/>
            <person name="Abdulkadir J."/>
            <person name="Abebe A."/>
            <person name="Abera B."/>
            <person name="Abreu J."/>
            <person name="Acer S.C."/>
            <person name="Aftuck L."/>
            <person name="Alexander A."/>
            <person name="An P."/>
            <person name="Anderson E."/>
            <person name="Anderson S."/>
            <person name="Arachi H."/>
            <person name="Azer M."/>
            <person name="Bachantsang P."/>
            <person name="Barry A."/>
            <person name="Bayul T."/>
            <person name="Berlin A."/>
            <person name="Bessette D."/>
            <person name="Bloom T."/>
            <person name="Blye J."/>
            <person name="Boguslavskiy L."/>
            <person name="Bonnet C."/>
            <person name="Boukhgalter B."/>
            <person name="Bourzgui I."/>
            <person name="Brown A."/>
            <person name="Cahill P."/>
            <person name="Channer S."/>
            <person name="Cheshatsang Y."/>
            <person name="Chuda L."/>
            <person name="Citroen M."/>
            <person name="Collymore A."/>
            <person name="Cooke P."/>
            <person name="Costello M."/>
            <person name="D'Aco K."/>
            <person name="Daza R."/>
            <person name="De Haan G."/>
            <person name="DeGray S."/>
            <person name="DeMaso C."/>
            <person name="Dhargay N."/>
            <person name="Dooley K."/>
            <person name="Dooley E."/>
            <person name="Doricent M."/>
            <person name="Dorje P."/>
            <person name="Dorjee K."/>
            <person name="Dupes A."/>
            <person name="Elong R."/>
            <person name="Falk J."/>
            <person name="Farina A."/>
            <person name="Faro S."/>
            <person name="Ferguson D."/>
            <person name="Fisher S."/>
            <person name="Foley C.D."/>
            <person name="Franke A."/>
            <person name="Friedrich D."/>
            <person name="Gadbois L."/>
            <person name="Gearin G."/>
            <person name="Gearin C.R."/>
            <person name="Giannoukos G."/>
            <person name="Goode T."/>
            <person name="Graham J."/>
            <person name="Grandbois E."/>
            <person name="Grewal S."/>
            <person name="Gyaltsen K."/>
            <person name="Hafez N."/>
            <person name="Hagos B."/>
            <person name="Hall J."/>
            <person name="Henson C."/>
            <person name="Hollinger A."/>
            <person name="Honan T."/>
            <person name="Huard M.D."/>
            <person name="Hughes L."/>
            <person name="Hurhula B."/>
            <person name="Husby M.E."/>
            <person name="Kamat A."/>
            <person name="Kanga B."/>
            <person name="Kashin S."/>
            <person name="Khazanovich D."/>
            <person name="Kisner P."/>
            <person name="Lance K."/>
            <person name="Lara M."/>
            <person name="Lee W."/>
            <person name="Lennon N."/>
            <person name="Letendre F."/>
            <person name="LeVine R."/>
            <person name="Lipovsky A."/>
            <person name="Liu X."/>
            <person name="Liu J."/>
            <person name="Liu S."/>
            <person name="Lokyitsang T."/>
            <person name="Lokyitsang Y."/>
            <person name="Lubonja R."/>
            <person name="Lui A."/>
            <person name="MacDonald P."/>
            <person name="Magnisalis V."/>
            <person name="Maru K."/>
            <person name="Matthews C."/>
            <person name="McCusker W."/>
            <person name="McDonough S."/>
            <person name="Mehta T."/>
            <person name="Meldrim J."/>
            <person name="Meneus L."/>
            <person name="Mihai O."/>
            <person name="Mihalev A."/>
            <person name="Mihova T."/>
            <person name="Mittelman R."/>
            <person name="Mlenga V."/>
            <person name="Montmayeur A."/>
            <person name="Mulrain L."/>
            <person name="Navidi A."/>
            <person name="Naylor J."/>
            <person name="Negash T."/>
            <person name="Nguyen T."/>
            <person name="Nguyen N."/>
            <person name="Nicol R."/>
            <person name="Norbu C."/>
            <person name="Norbu N."/>
            <person name="Novod N."/>
            <person name="O'Neill B."/>
            <person name="Osman S."/>
            <person name="Markiewicz E."/>
            <person name="Oyono O.L."/>
            <person name="Patti C."/>
            <person name="Phunkhang P."/>
            <person name="Pierre F."/>
            <person name="Priest M."/>
            <person name="Raghuraman S."/>
            <person name="Rege F."/>
            <person name="Reyes R."/>
            <person name="Rise C."/>
            <person name="Rogov P."/>
            <person name="Ross K."/>
            <person name="Ryan E."/>
            <person name="Settipalli S."/>
            <person name="Shea T."/>
            <person name="Sherpa N."/>
            <person name="Shi L."/>
            <person name="Shih D."/>
            <person name="Sparrow T."/>
            <person name="Spaulding J."/>
            <person name="Stalker J."/>
            <person name="Stange-Thomann N."/>
            <person name="Stavropoulos S."/>
            <person name="Stone C."/>
            <person name="Strader C."/>
            <person name="Tesfaye S."/>
            <person name="Thomson T."/>
            <person name="Thoulutsang Y."/>
            <person name="Thoulutsang D."/>
            <person name="Topham K."/>
            <person name="Topping I."/>
            <person name="Tsamla T."/>
            <person name="Vassiliev H."/>
            <person name="Vo A."/>
            <person name="Wangchuk T."/>
            <person name="Wangdi T."/>
            <person name="Weiand M."/>
            <person name="Wilkinson J."/>
            <person name="Wilson A."/>
            <person name="Yadav S."/>
            <person name="Young G."/>
            <person name="Yu Q."/>
            <person name="Zembek L."/>
            <person name="Zhong D."/>
            <person name="Zimmer A."/>
            <person name="Zwirko Z."/>
            <person name="Jaffe D.B."/>
            <person name="Alvarez P."/>
            <person name="Brockman W."/>
            <person name="Butler J."/>
            <person name="Chin C."/>
            <person name="Gnerre S."/>
            <person name="Grabherr M."/>
            <person name="Kleber M."/>
            <person name="Mauceli E."/>
            <person name="MacCallum I."/>
        </authorList>
    </citation>
    <scope>NUCLEOTIDE SEQUENCE [LARGE SCALE GENOMIC DNA]</scope>
    <source>
        <strain evidence="7">MSH-3 / Tucson 14011-0111.49</strain>
    </source>
</reference>
<dbReference type="OrthoDB" id="2311693at2759"/>
<dbReference type="AlphaFoldDB" id="B4GZA6"/>
<proteinExistence type="predicted"/>